<name>A0A081FX42_9GAMM</name>
<organism evidence="1 2">
    <name type="scientific">Marinobacterium lacunae</name>
    <dbReference type="NCBI Taxonomy" id="1232683"/>
    <lineage>
        <taxon>Bacteria</taxon>
        <taxon>Pseudomonadati</taxon>
        <taxon>Pseudomonadota</taxon>
        <taxon>Gammaproteobacteria</taxon>
        <taxon>Oceanospirillales</taxon>
        <taxon>Oceanospirillaceae</taxon>
        <taxon>Marinobacterium</taxon>
    </lineage>
</organism>
<gene>
    <name evidence="1" type="ORF">ADIMK_2621</name>
</gene>
<evidence type="ECO:0000313" key="1">
    <source>
        <dbReference type="EMBL" id="KEA63097.1"/>
    </source>
</evidence>
<evidence type="ECO:0000313" key="2">
    <source>
        <dbReference type="Proteomes" id="UP000028252"/>
    </source>
</evidence>
<dbReference type="AlphaFoldDB" id="A0A081FX42"/>
<proteinExistence type="predicted"/>
<dbReference type="Proteomes" id="UP000028252">
    <property type="component" value="Unassembled WGS sequence"/>
</dbReference>
<protein>
    <submittedName>
        <fullName evidence="1">Uncharacterized protein</fullName>
    </submittedName>
</protein>
<dbReference type="EMBL" id="JMQN01000040">
    <property type="protein sequence ID" value="KEA63097.1"/>
    <property type="molecule type" value="Genomic_DNA"/>
</dbReference>
<dbReference type="PATRIC" id="fig|1232683.4.peg.2573"/>
<comment type="caution">
    <text evidence="1">The sequence shown here is derived from an EMBL/GenBank/DDBJ whole genome shotgun (WGS) entry which is preliminary data.</text>
</comment>
<dbReference type="STRING" id="1232683.ADIMK_2621"/>
<sequence>MKVMYQLQGPDMGDRQLYANVTIRFAHGALVSMQQAM</sequence>
<reference evidence="1 2" key="1">
    <citation type="submission" date="2014-04" db="EMBL/GenBank/DDBJ databases">
        <title>Marinobacterium kochiensis sp. nov., isolated from sediment sample collected from Kochi backwaters in Kerala, India.</title>
        <authorList>
            <person name="Singh A."/>
            <person name="Pinnaka A.K."/>
        </authorList>
    </citation>
    <scope>NUCLEOTIDE SEQUENCE [LARGE SCALE GENOMIC DNA]</scope>
    <source>
        <strain evidence="1 2">AK27</strain>
    </source>
</reference>
<accession>A0A081FX42</accession>
<keyword evidence="2" id="KW-1185">Reference proteome</keyword>